<feature type="compositionally biased region" description="Basic and acidic residues" evidence="1">
    <location>
        <begin position="283"/>
        <end position="292"/>
    </location>
</feature>
<dbReference type="RefSeq" id="XP_502471.1">
    <property type="nucleotide sequence ID" value="XM_502471.1"/>
</dbReference>
<evidence type="ECO:0000313" key="5">
    <source>
        <dbReference type="Proteomes" id="UP000256601"/>
    </source>
</evidence>
<dbReference type="OrthoDB" id="68090at2759"/>
<dbReference type="VEuPathDB" id="FungiDB:YALI0_D06083g"/>
<feature type="compositionally biased region" description="Gly residues" evidence="1">
    <location>
        <begin position="305"/>
        <end position="333"/>
    </location>
</feature>
<dbReference type="EMBL" id="CP017556">
    <property type="protein sequence ID" value="AOW03653.1"/>
    <property type="molecule type" value="Genomic_DNA"/>
</dbReference>
<feature type="region of interest" description="Disordered" evidence="1">
    <location>
        <begin position="131"/>
        <end position="333"/>
    </location>
</feature>
<reference evidence="3 5" key="2">
    <citation type="submission" date="2018-07" db="EMBL/GenBank/DDBJ databases">
        <title>Draft Genome Assemblies for Five Robust Yarrowia lipolytica Strains Exhibiting High Lipid Production and Pentose Sugar Utilization and Sugar Alcohol Secretion from Undetoxified Lignocellulosic Biomass Hydrolysates.</title>
        <authorList>
            <consortium name="DOE Joint Genome Institute"/>
            <person name="Walker C."/>
            <person name="Ryu S."/>
            <person name="Na H."/>
            <person name="Zane M."/>
            <person name="LaButti K."/>
            <person name="Lipzen A."/>
            <person name="Haridas S."/>
            <person name="Barry K."/>
            <person name="Grigoriev I.V."/>
            <person name="Quarterman J."/>
            <person name="Slininger P."/>
            <person name="Dien B."/>
            <person name="Trinh C.T."/>
        </authorList>
    </citation>
    <scope>NUCLEOTIDE SEQUENCE [LARGE SCALE GENOMIC DNA]</scope>
    <source>
        <strain evidence="3 5">YB392</strain>
    </source>
</reference>
<dbReference type="EMBL" id="KZ859121">
    <property type="protein sequence ID" value="RDW23032.1"/>
    <property type="molecule type" value="Genomic_DNA"/>
</dbReference>
<evidence type="ECO:0000313" key="4">
    <source>
        <dbReference type="Proteomes" id="UP000182444"/>
    </source>
</evidence>
<dbReference type="AlphaFoldDB" id="A0A1D8NDD9"/>
<dbReference type="KEGG" id="yli:2910859"/>
<sequence length="333" mass="34803">MDKINSIAHKANVRASPQALLATLTLGLIQTHLNTDVAEKSWFSDAPALFSFSVDGLEVTLSKLGNDKVALNFSKGQRVTTAIAIIPDLIRNTSFDQWTEDYTAQFNPAIDEFIQNVNRILVAIDAPDNRTKEQIRRGTQPANTQQQQDQTQSQSRLFEGSGRPADEPQSTVSHDQAGPDRLAMPGTQNHPGPNPYNVPRGSSSSGIHPGYAPPGFEDDYEMGGSLRNPGASGPVPHLGGYGQSDLNPPGLSGDPSMRPSLGVPPGMSGGMFPSAGDFGFPGTDDHGPDDLTRPPGSRYDAPGPSGSGFGQPGGGFGGFGSGSGGFGGPGGFM</sequence>
<proteinExistence type="predicted"/>
<protein>
    <submittedName>
        <fullName evidence="2">Uncharacterized protein</fullName>
    </submittedName>
</protein>
<dbReference type="Proteomes" id="UP000182444">
    <property type="component" value="Chromosome 1D"/>
</dbReference>
<dbReference type="OMA" id="SIAHKAN"/>
<name>A0A1D8NDD9_YARLL</name>
<dbReference type="GeneID" id="2910859"/>
<reference evidence="2 4" key="1">
    <citation type="journal article" date="2016" name="PLoS ONE">
        <title>Sequence Assembly of Yarrowia lipolytica Strain W29/CLIB89 Shows Transposable Element Diversity.</title>
        <authorList>
            <person name="Magnan C."/>
            <person name="Yu J."/>
            <person name="Chang I."/>
            <person name="Jahn E."/>
            <person name="Kanomata Y."/>
            <person name="Wu J."/>
            <person name="Zeller M."/>
            <person name="Oakes M."/>
            <person name="Baldi P."/>
            <person name="Sandmeyer S."/>
        </authorList>
    </citation>
    <scope>NUCLEOTIDE SEQUENCE [LARGE SCALE GENOMIC DNA]</scope>
    <source>
        <strain evidence="2">CLIB89</strain>
        <strain evidence="4">CLIB89(W29)</strain>
    </source>
</reference>
<organism evidence="2 4">
    <name type="scientific">Yarrowia lipolytica</name>
    <name type="common">Candida lipolytica</name>
    <dbReference type="NCBI Taxonomy" id="4952"/>
    <lineage>
        <taxon>Eukaryota</taxon>
        <taxon>Fungi</taxon>
        <taxon>Dikarya</taxon>
        <taxon>Ascomycota</taxon>
        <taxon>Saccharomycotina</taxon>
        <taxon>Dipodascomycetes</taxon>
        <taxon>Dipodascales</taxon>
        <taxon>Dipodascales incertae sedis</taxon>
        <taxon>Yarrowia</taxon>
    </lineage>
</organism>
<evidence type="ECO:0000313" key="3">
    <source>
        <dbReference type="EMBL" id="RDW23032.1"/>
    </source>
</evidence>
<evidence type="ECO:0000256" key="1">
    <source>
        <dbReference type="SAM" id="MobiDB-lite"/>
    </source>
</evidence>
<dbReference type="Proteomes" id="UP000256601">
    <property type="component" value="Unassembled WGS sequence"/>
</dbReference>
<gene>
    <name evidence="3" type="ORF">B0I71DRAFT_136615</name>
    <name evidence="2" type="ORF">YALI1_D07788g</name>
</gene>
<feature type="compositionally biased region" description="Low complexity" evidence="1">
    <location>
        <begin position="144"/>
        <end position="155"/>
    </location>
</feature>
<dbReference type="VEuPathDB" id="FungiDB:YALI1_D07788g"/>
<evidence type="ECO:0000313" key="2">
    <source>
        <dbReference type="EMBL" id="AOW03653.1"/>
    </source>
</evidence>
<accession>A0A1D8NDD9</accession>